<gene>
    <name evidence="5" type="ORF">CR194_03580</name>
</gene>
<dbReference type="GO" id="GO:0000166">
    <property type="term" value="F:nucleotide binding"/>
    <property type="evidence" value="ECO:0007669"/>
    <property type="project" value="InterPro"/>
</dbReference>
<protein>
    <submittedName>
        <fullName evidence="5">Oxidoreductase</fullName>
    </submittedName>
</protein>
<keyword evidence="6" id="KW-1185">Reference proteome</keyword>
<reference evidence="5 6" key="1">
    <citation type="submission" date="2017-10" db="EMBL/GenBank/DDBJ databases">
        <title>Bacillus sp. nov., a halophilic bacterium isolated from a Keqin Lake.</title>
        <authorList>
            <person name="Wang H."/>
        </authorList>
    </citation>
    <scope>NUCLEOTIDE SEQUENCE [LARGE SCALE GENOMIC DNA]</scope>
    <source>
        <strain evidence="5 6">KQ-12</strain>
    </source>
</reference>
<dbReference type="SUPFAM" id="SSF55347">
    <property type="entry name" value="Glyceraldehyde-3-phosphate dehydrogenase-like, C-terminal domain"/>
    <property type="match status" value="1"/>
</dbReference>
<dbReference type="Gene3D" id="3.40.50.720">
    <property type="entry name" value="NAD(P)-binding Rossmann-like Domain"/>
    <property type="match status" value="1"/>
</dbReference>
<feature type="domain" description="Gfo/Idh/MocA-like oxidoreductase N-terminal" evidence="3">
    <location>
        <begin position="6"/>
        <end position="123"/>
    </location>
</feature>
<evidence type="ECO:0000256" key="1">
    <source>
        <dbReference type="ARBA" id="ARBA00010928"/>
    </source>
</evidence>
<evidence type="ECO:0000313" key="6">
    <source>
        <dbReference type="Proteomes" id="UP000248214"/>
    </source>
</evidence>
<evidence type="ECO:0000259" key="3">
    <source>
        <dbReference type="Pfam" id="PF01408"/>
    </source>
</evidence>
<dbReference type="Pfam" id="PF22725">
    <property type="entry name" value="GFO_IDH_MocA_C3"/>
    <property type="match status" value="1"/>
</dbReference>
<dbReference type="InterPro" id="IPR050984">
    <property type="entry name" value="Gfo/Idh/MocA_domain"/>
</dbReference>
<dbReference type="InterPro" id="IPR055170">
    <property type="entry name" value="GFO_IDH_MocA-like_dom"/>
</dbReference>
<evidence type="ECO:0000313" key="5">
    <source>
        <dbReference type="EMBL" id="PYZ94624.1"/>
    </source>
</evidence>
<dbReference type="SUPFAM" id="SSF51735">
    <property type="entry name" value="NAD(P)-binding Rossmann-fold domains"/>
    <property type="match status" value="1"/>
</dbReference>
<dbReference type="AlphaFoldDB" id="A0A323TKX0"/>
<dbReference type="InterPro" id="IPR000683">
    <property type="entry name" value="Gfo/Idh/MocA-like_OxRdtase_N"/>
</dbReference>
<dbReference type="Pfam" id="PF01408">
    <property type="entry name" value="GFO_IDH_MocA"/>
    <property type="match status" value="1"/>
</dbReference>
<feature type="domain" description="GFO/IDH/MocA-like oxidoreductase" evidence="4">
    <location>
        <begin position="133"/>
        <end position="249"/>
    </location>
</feature>
<dbReference type="RefSeq" id="WP_110608256.1">
    <property type="nucleotide sequence ID" value="NZ_PDOD01000001.1"/>
</dbReference>
<dbReference type="OrthoDB" id="9815825at2"/>
<proteinExistence type="inferred from homology"/>
<evidence type="ECO:0000259" key="4">
    <source>
        <dbReference type="Pfam" id="PF22725"/>
    </source>
</evidence>
<keyword evidence="2" id="KW-0560">Oxidoreductase</keyword>
<organism evidence="5 6">
    <name type="scientific">Salipaludibacillus keqinensis</name>
    <dbReference type="NCBI Taxonomy" id="2045207"/>
    <lineage>
        <taxon>Bacteria</taxon>
        <taxon>Bacillati</taxon>
        <taxon>Bacillota</taxon>
        <taxon>Bacilli</taxon>
        <taxon>Bacillales</taxon>
        <taxon>Bacillaceae</taxon>
    </lineage>
</organism>
<comment type="caution">
    <text evidence="5">The sequence shown here is derived from an EMBL/GenBank/DDBJ whole genome shotgun (WGS) entry which is preliminary data.</text>
</comment>
<dbReference type="GO" id="GO:0016491">
    <property type="term" value="F:oxidoreductase activity"/>
    <property type="evidence" value="ECO:0007669"/>
    <property type="project" value="UniProtKB-KW"/>
</dbReference>
<evidence type="ECO:0000256" key="2">
    <source>
        <dbReference type="ARBA" id="ARBA00023002"/>
    </source>
</evidence>
<accession>A0A323TKX0</accession>
<name>A0A323TKX0_9BACI</name>
<dbReference type="EMBL" id="PDOD01000001">
    <property type="protein sequence ID" value="PYZ94624.1"/>
    <property type="molecule type" value="Genomic_DNA"/>
</dbReference>
<sequence length="326" mass="36380">MGNIVRWGILSSANIAKKSMVPAIHEADNAELVAVASESGKGQATATEWNAKTYYDSYEELLKDPQVDAVYIPLPNSLHKKWVIEAAKHQKHILVEKPAGITSDEILEMGGAARQNSVLFMEAFMYQFHPQHQFVKQLLLDGAIGKVRRIRSSFSFPLDLTSDNIRLKQNLGGGCLYDVGCYNVHVSRFILEEEPLKVFSSARKLNNSGVDISATSILTFEHADAVIDCSFDEAKVNRYEVIGSKGTIEVPFAFRPDQNPNEGKGEVILKNMDGEVLDHQFFEANQFTLQVQHFSQCILSGDDPKYTPESTYNNMKVIEALYKSQG</sequence>
<dbReference type="Gene3D" id="3.30.360.10">
    <property type="entry name" value="Dihydrodipicolinate Reductase, domain 2"/>
    <property type="match status" value="1"/>
</dbReference>
<comment type="similarity">
    <text evidence="1">Belongs to the Gfo/Idh/MocA family.</text>
</comment>
<dbReference type="Proteomes" id="UP000248214">
    <property type="component" value="Unassembled WGS sequence"/>
</dbReference>
<dbReference type="InterPro" id="IPR036291">
    <property type="entry name" value="NAD(P)-bd_dom_sf"/>
</dbReference>
<dbReference type="PANTHER" id="PTHR22604">
    <property type="entry name" value="OXIDOREDUCTASES"/>
    <property type="match status" value="1"/>
</dbReference>
<dbReference type="PANTHER" id="PTHR22604:SF105">
    <property type="entry name" value="TRANS-1,2-DIHYDROBENZENE-1,2-DIOL DEHYDROGENASE"/>
    <property type="match status" value="1"/>
</dbReference>